<dbReference type="GO" id="GO:0004497">
    <property type="term" value="F:monooxygenase activity"/>
    <property type="evidence" value="ECO:0007669"/>
    <property type="project" value="UniProtKB-KW"/>
</dbReference>
<organism evidence="1 2">
    <name type="scientific">Streptomyces lanatus</name>
    <dbReference type="NCBI Taxonomy" id="66900"/>
    <lineage>
        <taxon>Bacteria</taxon>
        <taxon>Bacillati</taxon>
        <taxon>Actinomycetota</taxon>
        <taxon>Actinomycetes</taxon>
        <taxon>Kitasatosporales</taxon>
        <taxon>Streptomycetaceae</taxon>
        <taxon>Streptomyces</taxon>
    </lineage>
</organism>
<dbReference type="RefSeq" id="WP_190075896.1">
    <property type="nucleotide sequence ID" value="NZ_BNBM01000030.1"/>
</dbReference>
<evidence type="ECO:0000313" key="2">
    <source>
        <dbReference type="Proteomes" id="UP001486207"/>
    </source>
</evidence>
<evidence type="ECO:0000313" key="1">
    <source>
        <dbReference type="EMBL" id="MER7379344.1"/>
    </source>
</evidence>
<dbReference type="EMBL" id="JBEPFB010000032">
    <property type="protein sequence ID" value="MER7379344.1"/>
    <property type="molecule type" value="Genomic_DNA"/>
</dbReference>
<sequence>MTRAPEPGFTTFDTLTTQSPDAARELAEALITEAATRLRHSPGFLSSRVHVGDDRRTVIHRGLWRDAADHHAAADRLKELADRPGVQTAKTFAGTPAPGLHGPRTGVLPGRVAVATRHLRDPESYPALMDLLNRSGDWKRHHRGFITATPHISPDQLTFVNYATWEDEDSYRAWMADPRISEGQEEIARLEAAPAEYVLCAVVADIRAA</sequence>
<name>A0ABV1Y685_9ACTN</name>
<dbReference type="Proteomes" id="UP001486207">
    <property type="component" value="Unassembled WGS sequence"/>
</dbReference>
<keyword evidence="1" id="KW-0560">Oxidoreductase</keyword>
<reference evidence="1 2" key="1">
    <citation type="submission" date="2024-06" db="EMBL/GenBank/DDBJ databases">
        <title>The Natural Products Discovery Center: Release of the First 8490 Sequenced Strains for Exploring Actinobacteria Biosynthetic Diversity.</title>
        <authorList>
            <person name="Kalkreuter E."/>
            <person name="Kautsar S.A."/>
            <person name="Yang D."/>
            <person name="Bader C.D."/>
            <person name="Teijaro C.N."/>
            <person name="Fluegel L."/>
            <person name="Davis C.M."/>
            <person name="Simpson J.R."/>
            <person name="Lauterbach L."/>
            <person name="Steele A.D."/>
            <person name="Gui C."/>
            <person name="Meng S."/>
            <person name="Li G."/>
            <person name="Viehrig K."/>
            <person name="Ye F."/>
            <person name="Su P."/>
            <person name="Kiefer A.F."/>
            <person name="Nichols A."/>
            <person name="Cepeda A.J."/>
            <person name="Yan W."/>
            <person name="Fan B."/>
            <person name="Jiang Y."/>
            <person name="Adhikari A."/>
            <person name="Zheng C.-J."/>
            <person name="Schuster L."/>
            <person name="Cowan T.M."/>
            <person name="Smanski M.J."/>
            <person name="Chevrette M.G."/>
            <person name="De Carvalho L.P.S."/>
            <person name="Shen B."/>
        </authorList>
    </citation>
    <scope>NUCLEOTIDE SEQUENCE [LARGE SCALE GENOMIC DNA]</scope>
    <source>
        <strain evidence="1 2">NPDC000155</strain>
    </source>
</reference>
<keyword evidence="2" id="KW-1185">Reference proteome</keyword>
<comment type="caution">
    <text evidence="1">The sequence shown here is derived from an EMBL/GenBank/DDBJ whole genome shotgun (WGS) entry which is preliminary data.</text>
</comment>
<proteinExistence type="predicted"/>
<accession>A0ABV1Y685</accession>
<dbReference type="SUPFAM" id="SSF54909">
    <property type="entry name" value="Dimeric alpha+beta barrel"/>
    <property type="match status" value="2"/>
</dbReference>
<dbReference type="Gene3D" id="3.30.70.100">
    <property type="match status" value="2"/>
</dbReference>
<keyword evidence="1" id="KW-0503">Monooxygenase</keyword>
<gene>
    <name evidence="1" type="ORF">ABT384_42850</name>
</gene>
<protein>
    <submittedName>
        <fullName evidence="1">Antibiotic biosynthesis monooxygenase</fullName>
    </submittedName>
</protein>
<dbReference type="InterPro" id="IPR011008">
    <property type="entry name" value="Dimeric_a/b-barrel"/>
</dbReference>